<keyword evidence="3" id="KW-1185">Reference proteome</keyword>
<keyword evidence="1" id="KW-1133">Transmembrane helix</keyword>
<comment type="caution">
    <text evidence="2">The sequence shown here is derived from an EMBL/GenBank/DDBJ whole genome shotgun (WGS) entry which is preliminary data.</text>
</comment>
<keyword evidence="1" id="KW-0472">Membrane</keyword>
<evidence type="ECO:0000313" key="2">
    <source>
        <dbReference type="EMBL" id="MBA9005038.1"/>
    </source>
</evidence>
<dbReference type="Proteomes" id="UP000539313">
    <property type="component" value="Unassembled WGS sequence"/>
</dbReference>
<feature type="transmembrane region" description="Helical" evidence="1">
    <location>
        <begin position="85"/>
        <end position="103"/>
    </location>
</feature>
<organism evidence="2 3">
    <name type="scientific">Thermomonospora cellulosilytica</name>
    <dbReference type="NCBI Taxonomy" id="1411118"/>
    <lineage>
        <taxon>Bacteria</taxon>
        <taxon>Bacillati</taxon>
        <taxon>Actinomycetota</taxon>
        <taxon>Actinomycetes</taxon>
        <taxon>Streptosporangiales</taxon>
        <taxon>Thermomonosporaceae</taxon>
        <taxon>Thermomonospora</taxon>
    </lineage>
</organism>
<feature type="transmembrane region" description="Helical" evidence="1">
    <location>
        <begin position="109"/>
        <end position="130"/>
    </location>
</feature>
<keyword evidence="1" id="KW-0812">Transmembrane</keyword>
<gene>
    <name evidence="2" type="ORF">HNR21_003920</name>
</gene>
<dbReference type="AlphaFoldDB" id="A0A7W3R968"/>
<evidence type="ECO:0000313" key="3">
    <source>
        <dbReference type="Proteomes" id="UP000539313"/>
    </source>
</evidence>
<reference evidence="2 3" key="1">
    <citation type="submission" date="2020-08" db="EMBL/GenBank/DDBJ databases">
        <title>Sequencing the genomes of 1000 actinobacteria strains.</title>
        <authorList>
            <person name="Klenk H.-P."/>
        </authorList>
    </citation>
    <scope>NUCLEOTIDE SEQUENCE [LARGE SCALE GENOMIC DNA]</scope>
    <source>
        <strain evidence="2 3">DSM 45823</strain>
    </source>
</reference>
<name>A0A7W3R968_9ACTN</name>
<evidence type="ECO:0000256" key="1">
    <source>
        <dbReference type="SAM" id="Phobius"/>
    </source>
</evidence>
<sequence>MEIDEVRDLMGEYSARLGIPEPQVCEGRVAPRNPTGLEPRRRRRRMELVVGQRFAELERPDQEALLACAVAACALVPAVRRRTSVYGIVLAVSLIAADIALGIEMPILLWLPCYLVLYFGGYYFGVIFFLRSLCYRVDHMVAYFFGWAMLDALLEYERENPDTRWLVRLVSPSRERRMARLDRLRATAG</sequence>
<dbReference type="EMBL" id="JACJII010000001">
    <property type="protein sequence ID" value="MBA9005038.1"/>
    <property type="molecule type" value="Genomic_DNA"/>
</dbReference>
<protein>
    <submittedName>
        <fullName evidence="2">Uncharacterized protein</fullName>
    </submittedName>
</protein>
<proteinExistence type="predicted"/>
<dbReference type="RefSeq" id="WP_182706330.1">
    <property type="nucleotide sequence ID" value="NZ_JACJII010000001.1"/>
</dbReference>
<accession>A0A7W3R968</accession>